<name>A0ABP4YD17_9ACTN</name>
<evidence type="ECO:0000256" key="9">
    <source>
        <dbReference type="ARBA" id="ARBA00023136"/>
    </source>
</evidence>
<keyword evidence="7 10" id="KW-1133">Transmembrane helix</keyword>
<evidence type="ECO:0000256" key="4">
    <source>
        <dbReference type="ARBA" id="ARBA00022519"/>
    </source>
</evidence>
<comment type="subcellular location">
    <subcellularLocation>
        <location evidence="1">Membrane</location>
        <topology evidence="1">Multi-pass membrane protein</topology>
    </subcellularLocation>
</comment>
<dbReference type="RefSeq" id="WP_425560457.1">
    <property type="nucleotide sequence ID" value="NZ_BAAALT010000111.1"/>
</dbReference>
<evidence type="ECO:0000313" key="11">
    <source>
        <dbReference type="EMBL" id="GAA1811806.1"/>
    </source>
</evidence>
<proteinExistence type="predicted"/>
<reference evidence="12" key="1">
    <citation type="journal article" date="2019" name="Int. J. Syst. Evol. Microbiol.">
        <title>The Global Catalogue of Microorganisms (GCM) 10K type strain sequencing project: providing services to taxonomists for standard genome sequencing and annotation.</title>
        <authorList>
            <consortium name="The Broad Institute Genomics Platform"/>
            <consortium name="The Broad Institute Genome Sequencing Center for Infectious Disease"/>
            <person name="Wu L."/>
            <person name="Ma J."/>
        </authorList>
    </citation>
    <scope>NUCLEOTIDE SEQUENCE [LARGE SCALE GENOMIC DNA]</scope>
    <source>
        <strain evidence="12">JCM 13250</strain>
    </source>
</reference>
<evidence type="ECO:0000256" key="1">
    <source>
        <dbReference type="ARBA" id="ARBA00004141"/>
    </source>
</evidence>
<keyword evidence="9 10" id="KW-0472">Membrane</keyword>
<evidence type="ECO:0000256" key="5">
    <source>
        <dbReference type="ARBA" id="ARBA00022605"/>
    </source>
</evidence>
<evidence type="ECO:0000313" key="12">
    <source>
        <dbReference type="Proteomes" id="UP001500218"/>
    </source>
</evidence>
<dbReference type="PANTHER" id="PTHR37468">
    <property type="entry name" value="SULFATE TRANSPORTER CYSZ"/>
    <property type="match status" value="1"/>
</dbReference>
<organism evidence="11 12">
    <name type="scientific">Luedemannella flava</name>
    <dbReference type="NCBI Taxonomy" id="349316"/>
    <lineage>
        <taxon>Bacteria</taxon>
        <taxon>Bacillati</taxon>
        <taxon>Actinomycetota</taxon>
        <taxon>Actinomycetes</taxon>
        <taxon>Micromonosporales</taxon>
        <taxon>Micromonosporaceae</taxon>
        <taxon>Luedemannella</taxon>
    </lineage>
</organism>
<keyword evidence="6 10" id="KW-0812">Transmembrane</keyword>
<dbReference type="InterPro" id="IPR059112">
    <property type="entry name" value="CysZ/EI24"/>
</dbReference>
<feature type="transmembrane region" description="Helical" evidence="10">
    <location>
        <begin position="157"/>
        <end position="176"/>
    </location>
</feature>
<evidence type="ECO:0000256" key="6">
    <source>
        <dbReference type="ARBA" id="ARBA00022692"/>
    </source>
</evidence>
<feature type="transmembrane region" description="Helical" evidence="10">
    <location>
        <begin position="182"/>
        <end position="203"/>
    </location>
</feature>
<protein>
    <submittedName>
        <fullName evidence="11">EI24 domain-containing protein</fullName>
    </submittedName>
</protein>
<evidence type="ECO:0000256" key="7">
    <source>
        <dbReference type="ARBA" id="ARBA00022989"/>
    </source>
</evidence>
<evidence type="ECO:0000256" key="8">
    <source>
        <dbReference type="ARBA" id="ARBA00023032"/>
    </source>
</evidence>
<keyword evidence="5" id="KW-0028">Amino-acid biosynthesis</keyword>
<accession>A0ABP4YD17</accession>
<evidence type="ECO:0000256" key="2">
    <source>
        <dbReference type="ARBA" id="ARBA00022448"/>
    </source>
</evidence>
<feature type="transmembrane region" description="Helical" evidence="10">
    <location>
        <begin position="90"/>
        <end position="118"/>
    </location>
</feature>
<evidence type="ECO:0000256" key="10">
    <source>
        <dbReference type="SAM" id="Phobius"/>
    </source>
</evidence>
<feature type="transmembrane region" description="Helical" evidence="10">
    <location>
        <begin position="43"/>
        <end position="70"/>
    </location>
</feature>
<keyword evidence="2" id="KW-0813">Transport</keyword>
<dbReference type="EMBL" id="BAAALT010000111">
    <property type="protein sequence ID" value="GAA1811806.1"/>
    <property type="molecule type" value="Genomic_DNA"/>
</dbReference>
<dbReference type="Pfam" id="PF07264">
    <property type="entry name" value="EI24"/>
    <property type="match status" value="1"/>
</dbReference>
<keyword evidence="8" id="KW-0764">Sulfate transport</keyword>
<evidence type="ECO:0000256" key="3">
    <source>
        <dbReference type="ARBA" id="ARBA00022475"/>
    </source>
</evidence>
<keyword evidence="4" id="KW-0997">Cell inner membrane</keyword>
<sequence length="271" mass="29331">MSAVEVAPSAEDRSSPVSVGKDFLAGVMFLLRGLKMYARSPRLMLLGLIPAFISLVLLVATLVTLAYFVSDLAELVTWFADDWSSGWRQAIRIAAGVAIMGGAVLLSFVGFTALTLVIGEPFYEAISKNVEDRLGGLPGEVDIPFWRTLPRSIADSLQLLLLTALFGIPLFFAGFIPVVGETVVPVIGALVGGWFLSHELIGVPFERRGLRMRDRRRMLRQRRALATGFGAATFACFLIPFGAVLIMPAAVAGATLMTRHLFGMSDRLNGQ</sequence>
<feature type="transmembrane region" description="Helical" evidence="10">
    <location>
        <begin position="224"/>
        <end position="251"/>
    </location>
</feature>
<dbReference type="Proteomes" id="UP001500218">
    <property type="component" value="Unassembled WGS sequence"/>
</dbReference>
<dbReference type="InterPro" id="IPR050480">
    <property type="entry name" value="CysZ-like"/>
</dbReference>
<comment type="caution">
    <text evidence="11">The sequence shown here is derived from an EMBL/GenBank/DDBJ whole genome shotgun (WGS) entry which is preliminary data.</text>
</comment>
<dbReference type="PANTHER" id="PTHR37468:SF1">
    <property type="entry name" value="SULFATE TRANSPORTER CYSZ"/>
    <property type="match status" value="1"/>
</dbReference>
<keyword evidence="12" id="KW-1185">Reference proteome</keyword>
<gene>
    <name evidence="11" type="ORF">GCM10009682_36470</name>
</gene>
<keyword evidence="3" id="KW-1003">Cell membrane</keyword>